<feature type="compositionally biased region" description="Basic and acidic residues" evidence="1">
    <location>
        <begin position="45"/>
        <end position="59"/>
    </location>
</feature>
<dbReference type="Proteomes" id="UP001054837">
    <property type="component" value="Unassembled WGS sequence"/>
</dbReference>
<protein>
    <submittedName>
        <fullName evidence="2">Uncharacterized protein</fullName>
    </submittedName>
</protein>
<evidence type="ECO:0000313" key="2">
    <source>
        <dbReference type="EMBL" id="GIX72625.1"/>
    </source>
</evidence>
<sequence>MHIKEQPSKTMSVLEKPLLAGNECCLNPILPVTLTKVHTSPSLFSERDARRKGKEKALREIQSGRPQSGVRQRIVSRGIKDDTRSNDLARDEDLGSV</sequence>
<dbReference type="AlphaFoldDB" id="A0AAV4MJY7"/>
<feature type="compositionally biased region" description="Basic and acidic residues" evidence="1">
    <location>
        <begin position="78"/>
        <end position="97"/>
    </location>
</feature>
<name>A0AAV4MJY7_9ARAC</name>
<reference evidence="2 3" key="1">
    <citation type="submission" date="2021-06" db="EMBL/GenBank/DDBJ databases">
        <title>Caerostris darwini draft genome.</title>
        <authorList>
            <person name="Kono N."/>
            <person name="Arakawa K."/>
        </authorList>
    </citation>
    <scope>NUCLEOTIDE SEQUENCE [LARGE SCALE GENOMIC DNA]</scope>
</reference>
<keyword evidence="3" id="KW-1185">Reference proteome</keyword>
<organism evidence="2 3">
    <name type="scientific">Caerostris darwini</name>
    <dbReference type="NCBI Taxonomy" id="1538125"/>
    <lineage>
        <taxon>Eukaryota</taxon>
        <taxon>Metazoa</taxon>
        <taxon>Ecdysozoa</taxon>
        <taxon>Arthropoda</taxon>
        <taxon>Chelicerata</taxon>
        <taxon>Arachnida</taxon>
        <taxon>Araneae</taxon>
        <taxon>Araneomorphae</taxon>
        <taxon>Entelegynae</taxon>
        <taxon>Araneoidea</taxon>
        <taxon>Araneidae</taxon>
        <taxon>Caerostris</taxon>
    </lineage>
</organism>
<feature type="region of interest" description="Disordered" evidence="1">
    <location>
        <begin position="40"/>
        <end position="97"/>
    </location>
</feature>
<accession>A0AAV4MJY7</accession>
<evidence type="ECO:0000256" key="1">
    <source>
        <dbReference type="SAM" id="MobiDB-lite"/>
    </source>
</evidence>
<dbReference type="EMBL" id="BPLQ01000549">
    <property type="protein sequence ID" value="GIX72625.1"/>
    <property type="molecule type" value="Genomic_DNA"/>
</dbReference>
<proteinExistence type="predicted"/>
<gene>
    <name evidence="2" type="ORF">CDAR_210441</name>
</gene>
<evidence type="ECO:0000313" key="3">
    <source>
        <dbReference type="Proteomes" id="UP001054837"/>
    </source>
</evidence>
<comment type="caution">
    <text evidence="2">The sequence shown here is derived from an EMBL/GenBank/DDBJ whole genome shotgun (WGS) entry which is preliminary data.</text>
</comment>